<organism evidence="3 4">
    <name type="scientific">Peronospora matthiolae</name>
    <dbReference type="NCBI Taxonomy" id="2874970"/>
    <lineage>
        <taxon>Eukaryota</taxon>
        <taxon>Sar</taxon>
        <taxon>Stramenopiles</taxon>
        <taxon>Oomycota</taxon>
        <taxon>Peronosporomycetes</taxon>
        <taxon>Peronosporales</taxon>
        <taxon>Peronosporaceae</taxon>
        <taxon>Peronospora</taxon>
    </lineage>
</organism>
<evidence type="ECO:0000256" key="2">
    <source>
        <dbReference type="SAM" id="SignalP"/>
    </source>
</evidence>
<keyword evidence="1" id="KW-0175">Coiled coil</keyword>
<evidence type="ECO:0000256" key="1">
    <source>
        <dbReference type="SAM" id="Coils"/>
    </source>
</evidence>
<accession>A0AAV1VHI8</accession>
<evidence type="ECO:0008006" key="5">
    <source>
        <dbReference type="Google" id="ProtNLM"/>
    </source>
</evidence>
<feature type="signal peptide" evidence="2">
    <location>
        <begin position="1"/>
        <end position="23"/>
    </location>
</feature>
<dbReference type="AlphaFoldDB" id="A0AAV1VHI8"/>
<proteinExistence type="predicted"/>
<dbReference type="Proteomes" id="UP001162060">
    <property type="component" value="Unassembled WGS sequence"/>
</dbReference>
<keyword evidence="2" id="KW-0732">Signal</keyword>
<protein>
    <recommendedName>
        <fullName evidence="5">RxLR effector protein</fullName>
    </recommendedName>
</protein>
<evidence type="ECO:0000313" key="4">
    <source>
        <dbReference type="Proteomes" id="UP001162060"/>
    </source>
</evidence>
<gene>
    <name evidence="3" type="ORF">PM001_LOCUS30708</name>
</gene>
<comment type="caution">
    <text evidence="3">The sequence shown here is derived from an EMBL/GenBank/DDBJ whole genome shotgun (WGS) entry which is preliminary data.</text>
</comment>
<reference evidence="3" key="1">
    <citation type="submission" date="2024-01" db="EMBL/GenBank/DDBJ databases">
        <authorList>
            <person name="Webb A."/>
        </authorList>
    </citation>
    <scope>NUCLEOTIDE SEQUENCE</scope>
    <source>
        <strain evidence="3">Pm1</strain>
    </source>
</reference>
<feature type="coiled-coil region" evidence="1">
    <location>
        <begin position="111"/>
        <end position="139"/>
    </location>
</feature>
<feature type="chain" id="PRO_5043449506" description="RxLR effector protein" evidence="2">
    <location>
        <begin position="24"/>
        <end position="216"/>
    </location>
</feature>
<sequence>MLPPVKLLLTAAVALLVLGDAVAMTAATTTTSNAFLRDAVDTSTPEDTRSLRLQESDPVEFHPDEERGTSTLTSWISSLGSAGRSSSIMKSTAAKVEAMSRKRQEWVLKKRMAAEAKMEAKAEKKAEAAAKEVADAKVALFGQKGPATWENIETWFRGALQQRTSSLDEFIIRNAGESFTGFDDFRKLLRRAGVNNDDLIENIEGKVRSWRSRNLN</sequence>
<dbReference type="EMBL" id="CAKLBY020000331">
    <property type="protein sequence ID" value="CAK7945558.1"/>
    <property type="molecule type" value="Genomic_DNA"/>
</dbReference>
<name>A0AAV1VHI8_9STRA</name>
<evidence type="ECO:0000313" key="3">
    <source>
        <dbReference type="EMBL" id="CAK7945558.1"/>
    </source>
</evidence>